<proteinExistence type="predicted"/>
<name>A0AAV6WEQ7_9LAMI</name>
<sequence length="191" mass="21369">MAVDSIVLTDLFIGQTVSVHFHAVLNAVLKLHSLLLVKPQPVDDNCNMPDGSFLRWEASAANSRVLRDAFVGPNGLLILACALLHNFIRTKMDVDPAKARIHDLHQETTVDEDLEYIYNVEVSDVAPNMFPIASNSTKSIGSKLSGSRRSWAPREEEVLLDNIKCMYVNDCKADNRFRPSYLNQLGDEMIK</sequence>
<evidence type="ECO:0000313" key="1">
    <source>
        <dbReference type="EMBL" id="KAG8367265.1"/>
    </source>
</evidence>
<comment type="caution">
    <text evidence="1">The sequence shown here is derived from an EMBL/GenBank/DDBJ whole genome shotgun (WGS) entry which is preliminary data.</text>
</comment>
<dbReference type="Proteomes" id="UP000826271">
    <property type="component" value="Unassembled WGS sequence"/>
</dbReference>
<keyword evidence="2" id="KW-1185">Reference proteome</keyword>
<dbReference type="EMBL" id="WHWC01000016">
    <property type="protein sequence ID" value="KAG8367265.1"/>
    <property type="molecule type" value="Genomic_DNA"/>
</dbReference>
<gene>
    <name evidence="1" type="ORF">BUALT_Bualt16G0054500</name>
</gene>
<reference evidence="1" key="1">
    <citation type="submission" date="2019-10" db="EMBL/GenBank/DDBJ databases">
        <authorList>
            <person name="Zhang R."/>
            <person name="Pan Y."/>
            <person name="Wang J."/>
            <person name="Ma R."/>
            <person name="Yu S."/>
        </authorList>
    </citation>
    <scope>NUCLEOTIDE SEQUENCE</scope>
    <source>
        <strain evidence="1">LA-IB0</strain>
        <tissue evidence="1">Leaf</tissue>
    </source>
</reference>
<dbReference type="AlphaFoldDB" id="A0AAV6WEQ7"/>
<protein>
    <submittedName>
        <fullName evidence="1">Uncharacterized protein</fullName>
    </submittedName>
</protein>
<accession>A0AAV6WEQ7</accession>
<evidence type="ECO:0000313" key="2">
    <source>
        <dbReference type="Proteomes" id="UP000826271"/>
    </source>
</evidence>
<organism evidence="1 2">
    <name type="scientific">Buddleja alternifolia</name>
    <dbReference type="NCBI Taxonomy" id="168488"/>
    <lineage>
        <taxon>Eukaryota</taxon>
        <taxon>Viridiplantae</taxon>
        <taxon>Streptophyta</taxon>
        <taxon>Embryophyta</taxon>
        <taxon>Tracheophyta</taxon>
        <taxon>Spermatophyta</taxon>
        <taxon>Magnoliopsida</taxon>
        <taxon>eudicotyledons</taxon>
        <taxon>Gunneridae</taxon>
        <taxon>Pentapetalae</taxon>
        <taxon>asterids</taxon>
        <taxon>lamiids</taxon>
        <taxon>Lamiales</taxon>
        <taxon>Scrophulariaceae</taxon>
        <taxon>Buddlejeae</taxon>
        <taxon>Buddleja</taxon>
    </lineage>
</organism>